<sequence length="241" mass="27383">MALSLQPSGASLVDQVEECLLSHFKCSNLSIGDPIPNENTLAEELGVARSVLRECLSRLKMFGMIHSRPRKGMILAEPTILGGMKRVIDPRFLSEDTVLDLLEFRIALEIGISADIFDKIKPEDIKELEEIVRIGKVIENNEYAVSSESSFHAKLYEITGNKTIAEFQDIIHPVLTYIKKQFRQELSQINQRLQAEGATASHADLLSYLKSGDKEGYRNAIERHFELYRIFMREHSFNSKE</sequence>
<dbReference type="AlphaFoldDB" id="A0A1B1SB89"/>
<dbReference type="EMBL" id="SRYD01000003">
    <property type="protein sequence ID" value="TGY76399.1"/>
    <property type="molecule type" value="Genomic_DNA"/>
</dbReference>
<name>A0A1B1SB89_9BACT</name>
<dbReference type="GO" id="GO:0003677">
    <property type="term" value="F:DNA binding"/>
    <property type="evidence" value="ECO:0007669"/>
    <property type="project" value="UniProtKB-KW"/>
</dbReference>
<dbReference type="Proteomes" id="UP000306630">
    <property type="component" value="Unassembled WGS sequence"/>
</dbReference>
<dbReference type="PANTHER" id="PTHR43537:SF24">
    <property type="entry name" value="GLUCONATE OPERON TRANSCRIPTIONAL REPRESSOR"/>
    <property type="match status" value="1"/>
</dbReference>
<keyword evidence="7" id="KW-1185">Reference proteome</keyword>
<evidence type="ECO:0000313" key="6">
    <source>
        <dbReference type="EMBL" id="TGY76399.1"/>
    </source>
</evidence>
<dbReference type="InterPro" id="IPR008920">
    <property type="entry name" value="TF_FadR/GntR_C"/>
</dbReference>
<reference evidence="7" key="1">
    <citation type="submission" date="2016-04" db="EMBL/GenBank/DDBJ databases">
        <title>Complete Genome Sequences of Twelve Strains of a Stable Defined Moderately Diverse Mouse Microbiota 2 (sDMDMm2).</title>
        <authorList>
            <person name="Uchimura Y."/>
            <person name="Wyss M."/>
            <person name="Brugiroux S."/>
            <person name="Limenitakis J.P."/>
            <person name="Stecher B."/>
            <person name="McCoy K.D."/>
            <person name="Macpherson A.J."/>
        </authorList>
    </citation>
    <scope>NUCLEOTIDE SEQUENCE [LARGE SCALE GENOMIC DNA]</scope>
    <source>
        <strain evidence="7">YL27</strain>
    </source>
</reference>
<evidence type="ECO:0000313" key="8">
    <source>
        <dbReference type="Proteomes" id="UP000306630"/>
    </source>
</evidence>
<proteinExistence type="predicted"/>
<organism evidence="5 7">
    <name type="scientific">Muribaculum intestinale</name>
    <dbReference type="NCBI Taxonomy" id="1796646"/>
    <lineage>
        <taxon>Bacteria</taxon>
        <taxon>Pseudomonadati</taxon>
        <taxon>Bacteroidota</taxon>
        <taxon>Bacteroidia</taxon>
        <taxon>Bacteroidales</taxon>
        <taxon>Muribaculaceae</taxon>
        <taxon>Muribaculum</taxon>
    </lineage>
</organism>
<accession>A0A1Z2XHC3</accession>
<reference evidence="6 8" key="3">
    <citation type="submission" date="2019-04" db="EMBL/GenBank/DDBJ databases">
        <title>Microbes associate with the intestines of laboratory mice.</title>
        <authorList>
            <person name="Navarre W."/>
            <person name="Wong E."/>
            <person name="Huang K."/>
            <person name="Tropini C."/>
            <person name="Ng K."/>
            <person name="Yu B."/>
        </authorList>
    </citation>
    <scope>NUCLEOTIDE SEQUENCE [LARGE SCALE GENOMIC DNA]</scope>
    <source>
        <strain evidence="6 8">NM06_A21</strain>
    </source>
</reference>
<evidence type="ECO:0000313" key="7">
    <source>
        <dbReference type="Proteomes" id="UP000186351"/>
    </source>
</evidence>
<dbReference type="SUPFAM" id="SSF46785">
    <property type="entry name" value="Winged helix' DNA-binding domain"/>
    <property type="match status" value="1"/>
</dbReference>
<gene>
    <name evidence="5" type="ORF">A4V02_10365</name>
    <name evidence="6" type="ORF">E5333_01220</name>
</gene>
<dbReference type="EMBL" id="CP015402">
    <property type="protein sequence ID" value="ANU64074.1"/>
    <property type="molecule type" value="Genomic_DNA"/>
</dbReference>
<dbReference type="PROSITE" id="PS50949">
    <property type="entry name" value="HTH_GNTR"/>
    <property type="match status" value="1"/>
</dbReference>
<dbReference type="InterPro" id="IPR036388">
    <property type="entry name" value="WH-like_DNA-bd_sf"/>
</dbReference>
<evidence type="ECO:0000256" key="3">
    <source>
        <dbReference type="ARBA" id="ARBA00023163"/>
    </source>
</evidence>
<keyword evidence="3" id="KW-0804">Transcription</keyword>
<reference evidence="5" key="2">
    <citation type="submission" date="2017-04" db="EMBL/GenBank/DDBJ databases">
        <title>Complete Genome Sequences of Twelve Strains of a Stable Defined Moderately Diverse Mouse Microbiota 2 (sDMDMm2).</title>
        <authorList>
            <person name="Uchimura Y."/>
            <person name="Wyss M."/>
            <person name="Brugiroux S."/>
            <person name="Limenitakis J.P."/>
            <person name="Stecher B."/>
            <person name="McCoy K.D."/>
            <person name="Macpherson A.J."/>
        </authorList>
    </citation>
    <scope>NUCLEOTIDE SEQUENCE</scope>
    <source>
        <strain evidence="5">YL27</strain>
    </source>
</reference>
<dbReference type="SMART" id="SM00345">
    <property type="entry name" value="HTH_GNTR"/>
    <property type="match status" value="1"/>
</dbReference>
<dbReference type="RefSeq" id="WP_068961364.1">
    <property type="nucleotide sequence ID" value="NZ_CAJTAP010000001.1"/>
</dbReference>
<keyword evidence="1" id="KW-0805">Transcription regulation</keyword>
<dbReference type="OrthoDB" id="1040417at2"/>
<dbReference type="SMART" id="SM00895">
    <property type="entry name" value="FCD"/>
    <property type="match status" value="1"/>
</dbReference>
<keyword evidence="2" id="KW-0238">DNA-binding</keyword>
<dbReference type="Pfam" id="PF07729">
    <property type="entry name" value="FCD"/>
    <property type="match status" value="1"/>
</dbReference>
<dbReference type="Proteomes" id="UP000186351">
    <property type="component" value="Chromosome"/>
</dbReference>
<dbReference type="PRINTS" id="PR00035">
    <property type="entry name" value="HTHGNTR"/>
</dbReference>
<dbReference type="KEGG" id="pary:A4V02_10365"/>
<dbReference type="InterPro" id="IPR000524">
    <property type="entry name" value="Tscrpt_reg_HTH_GntR"/>
</dbReference>
<feature type="domain" description="HTH gntR-type" evidence="4">
    <location>
        <begin position="10"/>
        <end position="78"/>
    </location>
</feature>
<dbReference type="SUPFAM" id="SSF48008">
    <property type="entry name" value="GntR ligand-binding domain-like"/>
    <property type="match status" value="1"/>
</dbReference>
<dbReference type="Gene3D" id="1.20.120.530">
    <property type="entry name" value="GntR ligand-binding domain-like"/>
    <property type="match status" value="1"/>
</dbReference>
<accession>A0A1B1SB89</accession>
<dbReference type="STRING" id="1796646.A4V02_10365"/>
<evidence type="ECO:0000313" key="5">
    <source>
        <dbReference type="EMBL" id="ANU64074.1"/>
    </source>
</evidence>
<evidence type="ECO:0000256" key="1">
    <source>
        <dbReference type="ARBA" id="ARBA00023015"/>
    </source>
</evidence>
<dbReference type="GeneID" id="65537272"/>
<protein>
    <submittedName>
        <fullName evidence="6">FadR family transcriptional regulator</fullName>
    </submittedName>
    <submittedName>
        <fullName evidence="5">GntR family transcriptional regulator</fullName>
    </submittedName>
</protein>
<dbReference type="InterPro" id="IPR011711">
    <property type="entry name" value="GntR_C"/>
</dbReference>
<dbReference type="PANTHER" id="PTHR43537">
    <property type="entry name" value="TRANSCRIPTIONAL REGULATOR, GNTR FAMILY"/>
    <property type="match status" value="1"/>
</dbReference>
<evidence type="ECO:0000256" key="2">
    <source>
        <dbReference type="ARBA" id="ARBA00023125"/>
    </source>
</evidence>
<dbReference type="InterPro" id="IPR036390">
    <property type="entry name" value="WH_DNA-bd_sf"/>
</dbReference>
<dbReference type="Gene3D" id="1.10.10.10">
    <property type="entry name" value="Winged helix-like DNA-binding domain superfamily/Winged helix DNA-binding domain"/>
    <property type="match status" value="1"/>
</dbReference>
<evidence type="ECO:0000259" key="4">
    <source>
        <dbReference type="PROSITE" id="PS50949"/>
    </source>
</evidence>
<dbReference type="Pfam" id="PF00392">
    <property type="entry name" value="GntR"/>
    <property type="match status" value="1"/>
</dbReference>
<dbReference type="GO" id="GO:0003700">
    <property type="term" value="F:DNA-binding transcription factor activity"/>
    <property type="evidence" value="ECO:0007669"/>
    <property type="project" value="InterPro"/>
</dbReference>